<evidence type="ECO:0000313" key="1">
    <source>
        <dbReference type="EMBL" id="CAH3116104.1"/>
    </source>
</evidence>
<keyword evidence="2" id="KW-1185">Reference proteome</keyword>
<protein>
    <submittedName>
        <fullName evidence="1">Uncharacterized protein</fullName>
    </submittedName>
</protein>
<comment type="caution">
    <text evidence="1">The sequence shown here is derived from an EMBL/GenBank/DDBJ whole genome shotgun (WGS) entry which is preliminary data.</text>
</comment>
<proteinExistence type="predicted"/>
<dbReference type="Proteomes" id="UP001159405">
    <property type="component" value="Unassembled WGS sequence"/>
</dbReference>
<evidence type="ECO:0000313" key="2">
    <source>
        <dbReference type="Proteomes" id="UP001159405"/>
    </source>
</evidence>
<organism evidence="1 2">
    <name type="scientific">Porites lobata</name>
    <dbReference type="NCBI Taxonomy" id="104759"/>
    <lineage>
        <taxon>Eukaryota</taxon>
        <taxon>Metazoa</taxon>
        <taxon>Cnidaria</taxon>
        <taxon>Anthozoa</taxon>
        <taxon>Hexacorallia</taxon>
        <taxon>Scleractinia</taxon>
        <taxon>Fungiina</taxon>
        <taxon>Poritidae</taxon>
        <taxon>Porites</taxon>
    </lineage>
</organism>
<name>A0ABN8NNB2_9CNID</name>
<gene>
    <name evidence="1" type="ORF">PLOB_00024235</name>
</gene>
<reference evidence="1 2" key="1">
    <citation type="submission" date="2022-05" db="EMBL/GenBank/DDBJ databases">
        <authorList>
            <consortium name="Genoscope - CEA"/>
            <person name="William W."/>
        </authorList>
    </citation>
    <scope>NUCLEOTIDE SEQUENCE [LARGE SCALE GENOMIC DNA]</scope>
</reference>
<dbReference type="EMBL" id="CALNXK010000029">
    <property type="protein sequence ID" value="CAH3116104.1"/>
    <property type="molecule type" value="Genomic_DNA"/>
</dbReference>
<accession>A0ABN8NNB2</accession>
<sequence>MGKKRYFCSHCNDFVSRGTRSRHLKDLAATNEAFFDMPSESDREDLGAFEDNLECQSGQDNRNRSSNGDDINDILDAQNPHFGDLDDEDLRLFDEAFVQKCIAEPEEFDSLYCESNCSASHEVWDDLVEETVLEDVNELNFPAAGSQSRIFLINWILLFICYWWSYCNIADRGTELLPHLYILKKHFNLHKDGFQKFVVCPKCNSLYNYNSAFEKVGSQRVSKKCSYVEHIENHAMKFS</sequence>